<accession>A0A5B0MIK2</accession>
<name>A0A5B0MIK2_PUCGR</name>
<comment type="caution">
    <text evidence="1">The sequence shown here is derived from an EMBL/GenBank/DDBJ whole genome shotgun (WGS) entry which is preliminary data.</text>
</comment>
<dbReference type="Proteomes" id="UP000325313">
    <property type="component" value="Unassembled WGS sequence"/>
</dbReference>
<dbReference type="AlphaFoldDB" id="A0A5B0MIK2"/>
<gene>
    <name evidence="1" type="ORF">PGTUg99_025779</name>
</gene>
<dbReference type="EMBL" id="VDEP01000471">
    <property type="protein sequence ID" value="KAA1075884.1"/>
    <property type="molecule type" value="Genomic_DNA"/>
</dbReference>
<protein>
    <submittedName>
        <fullName evidence="1">Uncharacterized protein</fullName>
    </submittedName>
</protein>
<evidence type="ECO:0000313" key="2">
    <source>
        <dbReference type="Proteomes" id="UP000325313"/>
    </source>
</evidence>
<organism evidence="1 2">
    <name type="scientific">Puccinia graminis f. sp. tritici</name>
    <dbReference type="NCBI Taxonomy" id="56615"/>
    <lineage>
        <taxon>Eukaryota</taxon>
        <taxon>Fungi</taxon>
        <taxon>Dikarya</taxon>
        <taxon>Basidiomycota</taxon>
        <taxon>Pucciniomycotina</taxon>
        <taxon>Pucciniomycetes</taxon>
        <taxon>Pucciniales</taxon>
        <taxon>Pucciniaceae</taxon>
        <taxon>Puccinia</taxon>
    </lineage>
</organism>
<sequence>MSGNGSSLSISYFMVGLDAPQNTSPLISHFCIPDIVGKQLDHRIDYPQPKKLLLNRSITGALASGPDLSEHTLSLHLKIATNWNTEPDHSHQKRWHILPKLV</sequence>
<proteinExistence type="predicted"/>
<reference evidence="1 2" key="1">
    <citation type="submission" date="2019-05" db="EMBL/GenBank/DDBJ databases">
        <title>Emergence of the Ug99 lineage of the wheat stem rust pathogen through somatic hybridization.</title>
        <authorList>
            <person name="Li F."/>
            <person name="Upadhyaya N.M."/>
            <person name="Sperschneider J."/>
            <person name="Matny O."/>
            <person name="Nguyen-Phuc H."/>
            <person name="Mago R."/>
            <person name="Raley C."/>
            <person name="Miller M.E."/>
            <person name="Silverstein K.A.T."/>
            <person name="Henningsen E."/>
            <person name="Hirsch C.D."/>
            <person name="Visser B."/>
            <person name="Pretorius Z.A."/>
            <person name="Steffenson B.J."/>
            <person name="Schwessinger B."/>
            <person name="Dodds P.N."/>
            <person name="Figueroa M."/>
        </authorList>
    </citation>
    <scope>NUCLEOTIDE SEQUENCE [LARGE SCALE GENOMIC DNA]</scope>
    <source>
        <strain evidence="1 2">Ug99</strain>
    </source>
</reference>
<evidence type="ECO:0000313" key="1">
    <source>
        <dbReference type="EMBL" id="KAA1075884.1"/>
    </source>
</evidence>